<dbReference type="PROSITE" id="PS51257">
    <property type="entry name" value="PROKAR_LIPOPROTEIN"/>
    <property type="match status" value="1"/>
</dbReference>
<feature type="chain" id="PRO_5022112231" description="DUF2314 domain-containing protein" evidence="1">
    <location>
        <begin position="19"/>
        <end position="173"/>
    </location>
</feature>
<proteinExistence type="predicted"/>
<evidence type="ECO:0000259" key="2">
    <source>
        <dbReference type="Pfam" id="PF10077"/>
    </source>
</evidence>
<name>A0A517QB39_9PLAN</name>
<dbReference type="InterPro" id="IPR018756">
    <property type="entry name" value="DUF2314"/>
</dbReference>
<dbReference type="Pfam" id="PF10077">
    <property type="entry name" value="DUF2314"/>
    <property type="match status" value="1"/>
</dbReference>
<reference evidence="3 4" key="1">
    <citation type="submission" date="2019-03" db="EMBL/GenBank/DDBJ databases">
        <title>Deep-cultivation of Planctomycetes and their phenomic and genomic characterization uncovers novel biology.</title>
        <authorList>
            <person name="Wiegand S."/>
            <person name="Jogler M."/>
            <person name="Boedeker C."/>
            <person name="Pinto D."/>
            <person name="Vollmers J."/>
            <person name="Rivas-Marin E."/>
            <person name="Kohn T."/>
            <person name="Peeters S.H."/>
            <person name="Heuer A."/>
            <person name="Rast P."/>
            <person name="Oberbeckmann S."/>
            <person name="Bunk B."/>
            <person name="Jeske O."/>
            <person name="Meyerdierks A."/>
            <person name="Storesund J.E."/>
            <person name="Kallscheuer N."/>
            <person name="Luecker S."/>
            <person name="Lage O.M."/>
            <person name="Pohl T."/>
            <person name="Merkel B.J."/>
            <person name="Hornburger P."/>
            <person name="Mueller R.-W."/>
            <person name="Bruemmer F."/>
            <person name="Labrenz M."/>
            <person name="Spormann A.M."/>
            <person name="Op den Camp H."/>
            <person name="Overmann J."/>
            <person name="Amann R."/>
            <person name="Jetten M.S.M."/>
            <person name="Mascher T."/>
            <person name="Medema M.H."/>
            <person name="Devos D.P."/>
            <person name="Kaster A.-K."/>
            <person name="Ovreas L."/>
            <person name="Rohde M."/>
            <person name="Galperin M.Y."/>
            <person name="Jogler C."/>
        </authorList>
    </citation>
    <scope>NUCLEOTIDE SEQUENCE [LARGE SCALE GENOMIC DNA]</scope>
    <source>
        <strain evidence="3 4">Enr10</strain>
    </source>
</reference>
<feature type="signal peptide" evidence="1">
    <location>
        <begin position="1"/>
        <end position="18"/>
    </location>
</feature>
<evidence type="ECO:0000313" key="4">
    <source>
        <dbReference type="Proteomes" id="UP000315647"/>
    </source>
</evidence>
<organism evidence="3 4">
    <name type="scientific">Gimesia panareensis</name>
    <dbReference type="NCBI Taxonomy" id="2527978"/>
    <lineage>
        <taxon>Bacteria</taxon>
        <taxon>Pseudomonadati</taxon>
        <taxon>Planctomycetota</taxon>
        <taxon>Planctomycetia</taxon>
        <taxon>Planctomycetales</taxon>
        <taxon>Planctomycetaceae</taxon>
        <taxon>Gimesia</taxon>
    </lineage>
</organism>
<accession>A0A517QB39</accession>
<dbReference type="RefSeq" id="WP_145451185.1">
    <property type="nucleotide sequence ID" value="NZ_CP037421.1"/>
</dbReference>
<evidence type="ECO:0000256" key="1">
    <source>
        <dbReference type="SAM" id="SignalP"/>
    </source>
</evidence>
<sequence precursor="true">MRVSFICALPLLALCALSAGCDNQQPRSGEMVEREGEPAITYVEADDPKMLAAIDKARETFAEFKTAFEKAGPDQSYFSVKLLIEDGEHQEHVWTTPVRFEADEYYGTLDNEPYQIKKYVVGDEVHSPVDQISDWMYVADGKLVGGYTLRVVRDSLSKEQQEAFDLNLPFKIE</sequence>
<dbReference type="Proteomes" id="UP000315647">
    <property type="component" value="Chromosome"/>
</dbReference>
<evidence type="ECO:0000313" key="3">
    <source>
        <dbReference type="EMBL" id="QDT28844.1"/>
    </source>
</evidence>
<keyword evidence="4" id="KW-1185">Reference proteome</keyword>
<dbReference type="EMBL" id="CP037421">
    <property type="protein sequence ID" value="QDT28844.1"/>
    <property type="molecule type" value="Genomic_DNA"/>
</dbReference>
<dbReference type="AlphaFoldDB" id="A0A517QB39"/>
<feature type="domain" description="DUF2314" evidence="2">
    <location>
        <begin position="47"/>
        <end position="167"/>
    </location>
</feature>
<gene>
    <name evidence="3" type="ORF">Enr10x_41900</name>
</gene>
<protein>
    <recommendedName>
        <fullName evidence="2">DUF2314 domain-containing protein</fullName>
    </recommendedName>
</protein>
<keyword evidence="1" id="KW-0732">Signal</keyword>